<dbReference type="InterPro" id="IPR020550">
    <property type="entry name" value="Inositol_monophosphatase_CS"/>
</dbReference>
<dbReference type="PANTHER" id="PTHR20854">
    <property type="entry name" value="INOSITOL MONOPHOSPHATASE"/>
    <property type="match status" value="1"/>
</dbReference>
<keyword evidence="4" id="KW-0460">Magnesium</keyword>
<dbReference type="Gene3D" id="3.40.190.80">
    <property type="match status" value="1"/>
</dbReference>
<accession>A0ABM6AJE7</accession>
<gene>
    <name evidence="5" type="ORF">WG31_06375</name>
</gene>
<evidence type="ECO:0000256" key="4">
    <source>
        <dbReference type="ARBA" id="ARBA00022842"/>
    </source>
</evidence>
<keyword evidence="3" id="KW-0378">Hydrolase</keyword>
<keyword evidence="6" id="KW-1185">Reference proteome</keyword>
<comment type="similarity">
    <text evidence="1">Belongs to the inositol monophosphatase superfamily.</text>
</comment>
<dbReference type="InterPro" id="IPR000760">
    <property type="entry name" value="Inositol_monophosphatase-like"/>
</dbReference>
<keyword evidence="2" id="KW-0479">Metal-binding</keyword>
<dbReference type="PROSITE" id="PS00630">
    <property type="entry name" value="IMP_2"/>
    <property type="match status" value="1"/>
</dbReference>
<dbReference type="EMBL" id="CP011120">
    <property type="protein sequence ID" value="ANA13686.1"/>
    <property type="molecule type" value="Genomic_DNA"/>
</dbReference>
<evidence type="ECO:0000256" key="2">
    <source>
        <dbReference type="ARBA" id="ARBA00022723"/>
    </source>
</evidence>
<evidence type="ECO:0000256" key="3">
    <source>
        <dbReference type="ARBA" id="ARBA00022801"/>
    </source>
</evidence>
<dbReference type="Gene3D" id="3.30.540.10">
    <property type="entry name" value="Fructose-1,6-Bisphosphatase, subunit A, domain 1"/>
    <property type="match status" value="1"/>
</dbReference>
<evidence type="ECO:0000256" key="1">
    <source>
        <dbReference type="ARBA" id="ARBA00009759"/>
    </source>
</evidence>
<reference evidence="5 6" key="1">
    <citation type="submission" date="2015-03" db="EMBL/GenBank/DDBJ databases">
        <title>Genome study of Acetobacter sp. SLV-7.</title>
        <authorList>
            <person name="Cho G.Y."/>
            <person name="Jeon C.O."/>
        </authorList>
    </citation>
    <scope>NUCLEOTIDE SEQUENCE [LARGE SCALE GENOMIC DNA]</scope>
    <source>
        <strain evidence="5 6">SLV-7</strain>
    </source>
</reference>
<organism evidence="5 6">
    <name type="scientific">Acetobacter oryzifermentans</name>
    <dbReference type="NCBI Taxonomy" id="1633874"/>
    <lineage>
        <taxon>Bacteria</taxon>
        <taxon>Pseudomonadati</taxon>
        <taxon>Pseudomonadota</taxon>
        <taxon>Alphaproteobacteria</taxon>
        <taxon>Acetobacterales</taxon>
        <taxon>Acetobacteraceae</taxon>
        <taxon>Acetobacter</taxon>
    </lineage>
</organism>
<dbReference type="PRINTS" id="PR00377">
    <property type="entry name" value="IMPHPHTASES"/>
</dbReference>
<dbReference type="Proteomes" id="UP000076595">
    <property type="component" value="Chromosome"/>
</dbReference>
<dbReference type="RefSeq" id="WP_063353982.1">
    <property type="nucleotide sequence ID" value="NZ_CP011120.1"/>
</dbReference>
<protein>
    <submittedName>
        <fullName evidence="5">Myo-inositol-1-monophosphatase</fullName>
    </submittedName>
</protein>
<evidence type="ECO:0000313" key="5">
    <source>
        <dbReference type="EMBL" id="ANA13686.1"/>
    </source>
</evidence>
<evidence type="ECO:0000313" key="6">
    <source>
        <dbReference type="Proteomes" id="UP000076595"/>
    </source>
</evidence>
<dbReference type="PROSITE" id="PS00629">
    <property type="entry name" value="IMP_1"/>
    <property type="match status" value="1"/>
</dbReference>
<sequence>MPYFIRSYSNMSSPSPALATRLEAARAVVHDAAQMAMAMRPPPGGPQASQKSAQDWLTETDGAVEAFIANRMKALFPDDGFQGEEGGVARTGSLRWVVDPIDGTSNYARGRCRWCISLGLLDGDEPVAGVIDAPALGEVYTALRGYGAFLNGKRIQASPVKDPASSMIEMGWSNRVPKPVFMEKMDAIMAMGTMPRSGGCGALALADVASGRLDGYIEIVINLWDVAAALPLLAEAGARVSPFLQEGGLTGPATIMAANPHIAQAFSEAVSIPLA</sequence>
<dbReference type="InterPro" id="IPR020583">
    <property type="entry name" value="Inositol_monoP_metal-BS"/>
</dbReference>
<dbReference type="PANTHER" id="PTHR20854:SF4">
    <property type="entry name" value="INOSITOL-1-MONOPHOSPHATASE-RELATED"/>
    <property type="match status" value="1"/>
</dbReference>
<name>A0ABM6AJE7_9PROT</name>
<dbReference type="SUPFAM" id="SSF56655">
    <property type="entry name" value="Carbohydrate phosphatase"/>
    <property type="match status" value="1"/>
</dbReference>
<dbReference type="Pfam" id="PF00459">
    <property type="entry name" value="Inositol_P"/>
    <property type="match status" value="1"/>
</dbReference>
<proteinExistence type="inferred from homology"/>